<keyword evidence="2" id="KW-1185">Reference proteome</keyword>
<organism evidence="1 2">
    <name type="scientific">Litchfieldella anticariensis (strain DSM 16096 / CECT 5854 / CIP 108499 / LMG 22089 / FP35)</name>
    <name type="common">Halomonas anticariensis</name>
    <dbReference type="NCBI Taxonomy" id="1121939"/>
    <lineage>
        <taxon>Bacteria</taxon>
        <taxon>Pseudomonadati</taxon>
        <taxon>Pseudomonadota</taxon>
        <taxon>Gammaproteobacteria</taxon>
        <taxon>Oceanospirillales</taxon>
        <taxon>Halomonadaceae</taxon>
        <taxon>Litchfieldella</taxon>
    </lineage>
</organism>
<dbReference type="eggNOG" id="ENOG503420W">
    <property type="taxonomic scope" value="Bacteria"/>
</dbReference>
<sequence length="100" mass="11746">MELHEFKAFVSEDDNFEIRVITHAGSRCYQIELEDETGGRHMLTQRGKPMLFRTLDDIYLELKRSGINRAYLVQHDAHDEMIGREAHYHAPLTSRMPLVF</sequence>
<dbReference type="Pfam" id="PF20090">
    <property type="entry name" value="DUF6482"/>
    <property type="match status" value="1"/>
</dbReference>
<dbReference type="InterPro" id="IPR045508">
    <property type="entry name" value="DUF6482"/>
</dbReference>
<comment type="caution">
    <text evidence="1">The sequence shown here is derived from an EMBL/GenBank/DDBJ whole genome shotgun (WGS) entry which is preliminary data.</text>
</comment>
<reference evidence="1 2" key="1">
    <citation type="journal article" date="2013" name="Genome Announc.">
        <title>Draft genome sequence of the moderately halophilic gammaproteobacterium Halomonas anticariensis FP35.</title>
        <authorList>
            <person name="Tahrioui A."/>
            <person name="Quesada E."/>
            <person name="Llamas I."/>
        </authorList>
    </citation>
    <scope>NUCLEOTIDE SEQUENCE [LARGE SCALE GENOMIC DNA]</scope>
    <source>
        <strain evidence="2">DSM 16096 / CECT 5854 / LMG 22089 / FP35</strain>
    </source>
</reference>
<dbReference type="EMBL" id="ASTJ01000022">
    <property type="protein sequence ID" value="EPC02949.1"/>
    <property type="molecule type" value="Genomic_DNA"/>
</dbReference>
<dbReference type="AlphaFoldDB" id="S2L5I1"/>
<dbReference type="OrthoDB" id="6183006at2"/>
<dbReference type="STRING" id="1121939.L861_21770"/>
<evidence type="ECO:0000313" key="2">
    <source>
        <dbReference type="Proteomes" id="UP000014463"/>
    </source>
</evidence>
<proteinExistence type="predicted"/>
<name>S2L5I1_LITA3</name>
<protein>
    <submittedName>
        <fullName evidence="1">Uncharacterized protein</fullName>
    </submittedName>
</protein>
<accession>S2L5I1</accession>
<dbReference type="Proteomes" id="UP000014463">
    <property type="component" value="Unassembled WGS sequence"/>
</dbReference>
<gene>
    <name evidence="1" type="ORF">L861_21770</name>
</gene>
<evidence type="ECO:0000313" key="1">
    <source>
        <dbReference type="EMBL" id="EPC02949.1"/>
    </source>
</evidence>
<dbReference type="PATRIC" id="fig|1121939.11.peg.1370"/>
<dbReference type="RefSeq" id="WP_016415870.1">
    <property type="nucleotide sequence ID" value="NZ_AUAB01000013.1"/>
</dbReference>